<feature type="signal peptide" evidence="1">
    <location>
        <begin position="1"/>
        <end position="20"/>
    </location>
</feature>
<dbReference type="AlphaFoldDB" id="A0A327JCT0"/>
<accession>A0A327JCT0</accession>
<reference evidence="2 3" key="1">
    <citation type="submission" date="2017-07" db="EMBL/GenBank/DDBJ databases">
        <title>Draft Genome Sequences of Select Purple Nonsulfur Bacteria.</title>
        <authorList>
            <person name="Lasarre B."/>
            <person name="Mckinlay J.B."/>
        </authorList>
    </citation>
    <scope>NUCLEOTIDE SEQUENCE [LARGE SCALE GENOMIC DNA]</scope>
    <source>
        <strain evidence="2 3">DSM 11290</strain>
    </source>
</reference>
<protein>
    <submittedName>
        <fullName evidence="2">Uncharacterized protein</fullName>
    </submittedName>
</protein>
<dbReference type="Proteomes" id="UP000249299">
    <property type="component" value="Unassembled WGS sequence"/>
</dbReference>
<proteinExistence type="predicted"/>
<gene>
    <name evidence="2" type="ORF">CH339_23145</name>
</gene>
<evidence type="ECO:0000313" key="2">
    <source>
        <dbReference type="EMBL" id="RAI23220.1"/>
    </source>
</evidence>
<evidence type="ECO:0000313" key="3">
    <source>
        <dbReference type="Proteomes" id="UP000249299"/>
    </source>
</evidence>
<dbReference type="EMBL" id="NPEV01000096">
    <property type="protein sequence ID" value="RAI23220.1"/>
    <property type="molecule type" value="Genomic_DNA"/>
</dbReference>
<organism evidence="2 3">
    <name type="scientific">Rhodobium orientis</name>
    <dbReference type="NCBI Taxonomy" id="34017"/>
    <lineage>
        <taxon>Bacteria</taxon>
        <taxon>Pseudomonadati</taxon>
        <taxon>Pseudomonadota</taxon>
        <taxon>Alphaproteobacteria</taxon>
        <taxon>Hyphomicrobiales</taxon>
        <taxon>Rhodobiaceae</taxon>
        <taxon>Rhodobium</taxon>
    </lineage>
</organism>
<sequence>MFAKRLHSPASLGAALSVLALVFAIAGGLTAGAVGAQTEFAAKKTDRIATATAGFCENQTWPNVSSACLSWVSGNAKSTSGFVRTVTLEQRDEAGRTSVLTRVPLTQTASR</sequence>
<dbReference type="RefSeq" id="WP_111436806.1">
    <property type="nucleotide sequence ID" value="NZ_JACIGG010000004.1"/>
</dbReference>
<evidence type="ECO:0000256" key="1">
    <source>
        <dbReference type="SAM" id="SignalP"/>
    </source>
</evidence>
<name>A0A327JCT0_9HYPH</name>
<dbReference type="OrthoDB" id="7677493at2"/>
<keyword evidence="3" id="KW-1185">Reference proteome</keyword>
<keyword evidence="1" id="KW-0732">Signal</keyword>
<comment type="caution">
    <text evidence="2">The sequence shown here is derived from an EMBL/GenBank/DDBJ whole genome shotgun (WGS) entry which is preliminary data.</text>
</comment>
<feature type="chain" id="PRO_5016294724" evidence="1">
    <location>
        <begin position="21"/>
        <end position="111"/>
    </location>
</feature>